<dbReference type="EMBL" id="JAACJP010000016">
    <property type="protein sequence ID" value="KAF5379517.1"/>
    <property type="molecule type" value="Genomic_DNA"/>
</dbReference>
<gene>
    <name evidence="3" type="ORF">D9615_006505</name>
</gene>
<feature type="compositionally biased region" description="Basic residues" evidence="1">
    <location>
        <begin position="148"/>
        <end position="163"/>
    </location>
</feature>
<evidence type="ECO:0000313" key="4">
    <source>
        <dbReference type="Proteomes" id="UP000565441"/>
    </source>
</evidence>
<dbReference type="Proteomes" id="UP000565441">
    <property type="component" value="Unassembled WGS sequence"/>
</dbReference>
<feature type="region of interest" description="Disordered" evidence="1">
    <location>
        <begin position="386"/>
        <end position="409"/>
    </location>
</feature>
<dbReference type="OrthoDB" id="3362371at2759"/>
<evidence type="ECO:0000256" key="2">
    <source>
        <dbReference type="SAM" id="SignalP"/>
    </source>
</evidence>
<protein>
    <submittedName>
        <fullName evidence="3">Uncharacterized protein</fullName>
    </submittedName>
</protein>
<name>A0A8H5HA50_9AGAR</name>
<accession>A0A8H5HA50</accession>
<dbReference type="AlphaFoldDB" id="A0A8H5HA50"/>
<comment type="caution">
    <text evidence="3">The sequence shown here is derived from an EMBL/GenBank/DDBJ whole genome shotgun (WGS) entry which is preliminary data.</text>
</comment>
<evidence type="ECO:0000256" key="1">
    <source>
        <dbReference type="SAM" id="MobiDB-lite"/>
    </source>
</evidence>
<sequence>MVALTPRFAVLGAFVSLASFSLAPLSAGAVAIHKSSKDPRDVAEPLPLSLPADESKSSESTDTSSTQQENSNKARFATWPPASGLFRLAQLKAKKRHHHEGEILDIDIPNVIEIEVGRKRSEQQHFHSRRARIVIPGKHGASYYVSPSRKHKHRKHSGRVHRRDHGGVEGIVDIMSPDSGVPTGKKIGSLEMVPMSDGTYVLNASENSATHMFLVNAPSSSRAQSETPTDADADVPVMLQVDMYDASSETAAPIDFCTTYNIKASDAEPLTVQKCVFAQPNEETNGETSQVFAYNGKTGVLRPFWFKPAQDDQTSDSAQRVLERDDAASTRNVTLMFVPTAPQAANVQDTTPSPNASAVTSTMTTTVTVTGTPSASVSAADVMVTSSLEPSPSSTDAALTSTANGSAPTAASAGALDVQVVGPPSSSTSVVASSSEAAAAPTTTINAQDVASSIAASSSSAPASAMDASLTVTSTASVDAPSSTASSSTAAFDDATASTSTESSAAPTMTPFSTEPYKWVFRRE</sequence>
<feature type="region of interest" description="Disordered" evidence="1">
    <location>
        <begin position="33"/>
        <end position="76"/>
    </location>
</feature>
<feature type="chain" id="PRO_5034748951" evidence="2">
    <location>
        <begin position="29"/>
        <end position="524"/>
    </location>
</feature>
<feature type="compositionally biased region" description="Low complexity" evidence="1">
    <location>
        <begin position="465"/>
        <end position="508"/>
    </location>
</feature>
<feature type="region of interest" description="Disordered" evidence="1">
    <location>
        <begin position="143"/>
        <end position="163"/>
    </location>
</feature>
<keyword evidence="2" id="KW-0732">Signal</keyword>
<keyword evidence="4" id="KW-1185">Reference proteome</keyword>
<organism evidence="3 4">
    <name type="scientific">Tricholomella constricta</name>
    <dbReference type="NCBI Taxonomy" id="117010"/>
    <lineage>
        <taxon>Eukaryota</taxon>
        <taxon>Fungi</taxon>
        <taxon>Dikarya</taxon>
        <taxon>Basidiomycota</taxon>
        <taxon>Agaricomycotina</taxon>
        <taxon>Agaricomycetes</taxon>
        <taxon>Agaricomycetidae</taxon>
        <taxon>Agaricales</taxon>
        <taxon>Tricholomatineae</taxon>
        <taxon>Lyophyllaceae</taxon>
        <taxon>Tricholomella</taxon>
    </lineage>
</organism>
<feature type="compositionally biased region" description="Low complexity" evidence="1">
    <location>
        <begin position="60"/>
        <end position="71"/>
    </location>
</feature>
<reference evidence="3 4" key="1">
    <citation type="journal article" date="2020" name="ISME J.">
        <title>Uncovering the hidden diversity of litter-decomposition mechanisms in mushroom-forming fungi.</title>
        <authorList>
            <person name="Floudas D."/>
            <person name="Bentzer J."/>
            <person name="Ahren D."/>
            <person name="Johansson T."/>
            <person name="Persson P."/>
            <person name="Tunlid A."/>
        </authorList>
    </citation>
    <scope>NUCLEOTIDE SEQUENCE [LARGE SCALE GENOMIC DNA]</scope>
    <source>
        <strain evidence="3 4">CBS 661.87</strain>
    </source>
</reference>
<evidence type="ECO:0000313" key="3">
    <source>
        <dbReference type="EMBL" id="KAF5379517.1"/>
    </source>
</evidence>
<proteinExistence type="predicted"/>
<feature type="signal peptide" evidence="2">
    <location>
        <begin position="1"/>
        <end position="28"/>
    </location>
</feature>
<feature type="region of interest" description="Disordered" evidence="1">
    <location>
        <begin position="465"/>
        <end position="524"/>
    </location>
</feature>